<dbReference type="Proteomes" id="UP000182204">
    <property type="component" value="Chromosome"/>
</dbReference>
<proteinExistence type="predicted"/>
<evidence type="ECO:0000313" key="2">
    <source>
        <dbReference type="Proteomes" id="UP000182204"/>
    </source>
</evidence>
<accession>A0A1L3NIM1</accession>
<dbReference type="AlphaFoldDB" id="A0A1L3NIM1"/>
<organism evidence="1 2">
    <name type="scientific">Clostridium sporogenes</name>
    <dbReference type="NCBI Taxonomy" id="1509"/>
    <lineage>
        <taxon>Bacteria</taxon>
        <taxon>Bacillati</taxon>
        <taxon>Bacillota</taxon>
        <taxon>Clostridia</taxon>
        <taxon>Eubacteriales</taxon>
        <taxon>Clostridiaceae</taxon>
        <taxon>Clostridium</taxon>
    </lineage>
</organism>
<dbReference type="EMBL" id="CP013243">
    <property type="protein sequence ID" value="APH15972.1"/>
    <property type="molecule type" value="Genomic_DNA"/>
</dbReference>
<dbReference type="RefSeq" id="WP_072585707.1">
    <property type="nucleotide sequence ID" value="NZ_CP013243.1"/>
</dbReference>
<evidence type="ECO:0000313" key="1">
    <source>
        <dbReference type="EMBL" id="APH15972.1"/>
    </source>
</evidence>
<reference evidence="1 2" key="1">
    <citation type="submission" date="2015-11" db="EMBL/GenBank/DDBJ databases">
        <authorList>
            <person name="Hill K.K."/>
            <person name="Shirey T.B."/>
            <person name="Raphael B."/>
            <person name="Daligault H.E."/>
            <person name="Davenport K.W."/>
            <person name="Bruce D.C."/>
            <person name="Foley B.T."/>
            <person name="Johnson S.L."/>
        </authorList>
    </citation>
    <scope>NUCLEOTIDE SEQUENCE [LARGE SCALE GENOMIC DNA]</scope>
    <source>
        <strain evidence="1 2">CDC_1632</strain>
    </source>
</reference>
<sequence>MNTSGIYRVDYVVAIRPTNGVINVAYAVAINGLEHPLSFFGMYSDGLADTERSELFGTFIASIPAGATVTLKNKSATEDILAGTGIDNQVINRSAIILQRIA</sequence>
<protein>
    <submittedName>
        <fullName evidence="1">Uncharacterized protein</fullName>
    </submittedName>
</protein>
<gene>
    <name evidence="1" type="ORF">NPD5_2026</name>
</gene>
<dbReference type="InterPro" id="IPR008983">
    <property type="entry name" value="Tumour_necrosis_fac-like_dom"/>
</dbReference>
<name>A0A1L3NIM1_CLOSG</name>
<dbReference type="Gene3D" id="2.60.120.40">
    <property type="match status" value="1"/>
</dbReference>